<evidence type="ECO:0000256" key="2">
    <source>
        <dbReference type="ARBA" id="ARBA00008332"/>
    </source>
</evidence>
<evidence type="ECO:0000313" key="7">
    <source>
        <dbReference type="Proteomes" id="UP001162483"/>
    </source>
</evidence>
<comment type="subcellular location">
    <subcellularLocation>
        <location evidence="1">Cytoplasm</location>
    </subcellularLocation>
</comment>
<accession>A0ABN9DP73</accession>
<dbReference type="Pfam" id="PF10248">
    <property type="entry name" value="Mlf1IP"/>
    <property type="match status" value="1"/>
</dbReference>
<sequence>MRRMFSGNFGMSPFLSLTDGSVPGLARTAAPRDMQAGALSPFDMMGMGGGFMDMFGLMNDLMGGVEQLSNASNCQTFSSSTVISYSNMAGSGAPKVYQETSQTCTAPGGIRETRRTMRDSDSGMEQMSIGHHIGERAHIMQRSRNRRTGDREERQEYFNMDESKLSAWEDLKLDDAAGFNEEWHRETSRYRSQRGLPYRRAAPEERLAIQGPEDSTARPSRRYDW</sequence>
<name>A0ABN9DP73_9NEOB</name>
<keyword evidence="4" id="KW-0597">Phosphoprotein</keyword>
<dbReference type="EMBL" id="CATNWA010014661">
    <property type="protein sequence ID" value="CAI9574430.1"/>
    <property type="molecule type" value="Genomic_DNA"/>
</dbReference>
<evidence type="ECO:0008006" key="8">
    <source>
        <dbReference type="Google" id="ProtNLM"/>
    </source>
</evidence>
<protein>
    <recommendedName>
        <fullName evidence="8">Myeloid leukemia factor 2</fullName>
    </recommendedName>
</protein>
<keyword evidence="7" id="KW-1185">Reference proteome</keyword>
<comment type="similarity">
    <text evidence="2">Belongs to the MLF family.</text>
</comment>
<evidence type="ECO:0000256" key="1">
    <source>
        <dbReference type="ARBA" id="ARBA00004496"/>
    </source>
</evidence>
<dbReference type="InterPro" id="IPR019376">
    <property type="entry name" value="Myeloid_leukemia_factor"/>
</dbReference>
<comment type="caution">
    <text evidence="6">The sequence shown here is derived from an EMBL/GenBank/DDBJ whole genome shotgun (WGS) entry which is preliminary data.</text>
</comment>
<reference evidence="6" key="1">
    <citation type="submission" date="2023-05" db="EMBL/GenBank/DDBJ databases">
        <authorList>
            <person name="Stuckert A."/>
        </authorList>
    </citation>
    <scope>NUCLEOTIDE SEQUENCE</scope>
</reference>
<evidence type="ECO:0000313" key="6">
    <source>
        <dbReference type="EMBL" id="CAI9574430.1"/>
    </source>
</evidence>
<gene>
    <name evidence="6" type="ORF">SPARVUS_LOCUS7962969</name>
</gene>
<proteinExistence type="inferred from homology"/>
<dbReference type="Proteomes" id="UP001162483">
    <property type="component" value="Unassembled WGS sequence"/>
</dbReference>
<organism evidence="6 7">
    <name type="scientific">Staurois parvus</name>
    <dbReference type="NCBI Taxonomy" id="386267"/>
    <lineage>
        <taxon>Eukaryota</taxon>
        <taxon>Metazoa</taxon>
        <taxon>Chordata</taxon>
        <taxon>Craniata</taxon>
        <taxon>Vertebrata</taxon>
        <taxon>Euteleostomi</taxon>
        <taxon>Amphibia</taxon>
        <taxon>Batrachia</taxon>
        <taxon>Anura</taxon>
        <taxon>Neobatrachia</taxon>
        <taxon>Ranoidea</taxon>
        <taxon>Ranidae</taxon>
        <taxon>Staurois</taxon>
    </lineage>
</organism>
<keyword evidence="3" id="KW-0963">Cytoplasm</keyword>
<evidence type="ECO:0000256" key="4">
    <source>
        <dbReference type="ARBA" id="ARBA00022553"/>
    </source>
</evidence>
<evidence type="ECO:0000256" key="5">
    <source>
        <dbReference type="SAM" id="MobiDB-lite"/>
    </source>
</evidence>
<dbReference type="PANTHER" id="PTHR13105">
    <property type="entry name" value="MYELOID LEUKEMIA FACTOR"/>
    <property type="match status" value="1"/>
</dbReference>
<feature type="region of interest" description="Disordered" evidence="5">
    <location>
        <begin position="184"/>
        <end position="225"/>
    </location>
</feature>
<evidence type="ECO:0000256" key="3">
    <source>
        <dbReference type="ARBA" id="ARBA00022490"/>
    </source>
</evidence>